<name>A0A845MAQ2_9PROT</name>
<dbReference type="Proteomes" id="UP000445696">
    <property type="component" value="Unassembled WGS sequence"/>
</dbReference>
<dbReference type="SUPFAM" id="SSF53850">
    <property type="entry name" value="Periplasmic binding protein-like II"/>
    <property type="match status" value="1"/>
</dbReference>
<keyword evidence="1 2" id="KW-0732">Signal</keyword>
<feature type="chain" id="PRO_5032436588" evidence="2">
    <location>
        <begin position="28"/>
        <end position="334"/>
    </location>
</feature>
<reference evidence="3 4" key="1">
    <citation type="journal article" date="2014" name="Int. J. Syst. Evol. Microbiol.">
        <title>Sneathiella chungangensis sp. nov., isolated from a marine sand, and emended description of the genus Sneathiella.</title>
        <authorList>
            <person name="Siamphan C."/>
            <person name="Kim H."/>
            <person name="Lee J.S."/>
            <person name="Kim W."/>
        </authorList>
    </citation>
    <scope>NUCLEOTIDE SEQUENCE [LARGE SCALE GENOMIC DNA]</scope>
    <source>
        <strain evidence="3 4">KCTC 32476</strain>
    </source>
</reference>
<keyword evidence="4" id="KW-1185">Reference proteome</keyword>
<feature type="signal peptide" evidence="2">
    <location>
        <begin position="1"/>
        <end position="27"/>
    </location>
</feature>
<evidence type="ECO:0000256" key="2">
    <source>
        <dbReference type="SAM" id="SignalP"/>
    </source>
</evidence>
<comment type="caution">
    <text evidence="3">The sequence shown here is derived from an EMBL/GenBank/DDBJ whole genome shotgun (WGS) entry which is preliminary data.</text>
</comment>
<dbReference type="InterPro" id="IPR018389">
    <property type="entry name" value="DctP_fam"/>
</dbReference>
<proteinExistence type="predicted"/>
<dbReference type="InterPro" id="IPR038404">
    <property type="entry name" value="TRAP_DctP_sf"/>
</dbReference>
<sequence length="334" mass="36603">MSLLKSTFTKVLTSCVVAGMYISSGNAAEVNWDFPISWPEKNFHTVNATIFASEVEKSTNGEVQITIHPNGSLGFKGPEMLTSVEQGLVPIADIVMSAQSGIAPILALDTLPYLVNDIDQLRILYKHWRPAVENAAAKHNQKVLYMVPWPPAMIYTKSQVNSIDDLKGVKVRTYSKSSSEMMNSLGMTAIQMPWGELIPALASGAVESVTTSAASGVDGKLWEYLDYMYVTSHTWSTNMVTVNLDAWNALSDKQRSTIDELAQKLEPVFIENALSDHIAKLKTLQSNGIELGTISPDTLENMKTLTAPLVEKYVNEVGAPASDVLKKYRTEING</sequence>
<evidence type="ECO:0000313" key="4">
    <source>
        <dbReference type="Proteomes" id="UP000445696"/>
    </source>
</evidence>
<evidence type="ECO:0000313" key="3">
    <source>
        <dbReference type="EMBL" id="MZR21199.1"/>
    </source>
</evidence>
<dbReference type="PANTHER" id="PTHR33376:SF4">
    <property type="entry name" value="SIALIC ACID-BINDING PERIPLASMIC PROTEIN SIAP"/>
    <property type="match status" value="1"/>
</dbReference>
<dbReference type="Pfam" id="PF03480">
    <property type="entry name" value="DctP"/>
    <property type="match status" value="1"/>
</dbReference>
<protein>
    <submittedName>
        <fullName evidence="3">C4-dicarboxylate ABC transporter substrate-binding protein</fullName>
    </submittedName>
</protein>
<dbReference type="EMBL" id="WTVA01000001">
    <property type="protein sequence ID" value="MZR21199.1"/>
    <property type="molecule type" value="Genomic_DNA"/>
</dbReference>
<dbReference type="CDD" id="cd13602">
    <property type="entry name" value="PBP2_TRAP_BpDctp6_7"/>
    <property type="match status" value="1"/>
</dbReference>
<dbReference type="Gene3D" id="3.40.190.170">
    <property type="entry name" value="Bacterial extracellular solute-binding protein, family 7"/>
    <property type="match status" value="1"/>
</dbReference>
<dbReference type="PANTHER" id="PTHR33376">
    <property type="match status" value="1"/>
</dbReference>
<dbReference type="NCBIfam" id="NF037995">
    <property type="entry name" value="TRAP_S1"/>
    <property type="match status" value="1"/>
</dbReference>
<evidence type="ECO:0000256" key="1">
    <source>
        <dbReference type="ARBA" id="ARBA00022729"/>
    </source>
</evidence>
<organism evidence="3 4">
    <name type="scientific">Sneathiella chungangensis</name>
    <dbReference type="NCBI Taxonomy" id="1418234"/>
    <lineage>
        <taxon>Bacteria</taxon>
        <taxon>Pseudomonadati</taxon>
        <taxon>Pseudomonadota</taxon>
        <taxon>Alphaproteobacteria</taxon>
        <taxon>Sneathiellales</taxon>
        <taxon>Sneathiellaceae</taxon>
        <taxon>Sneathiella</taxon>
    </lineage>
</organism>
<dbReference type="RefSeq" id="WP_161337609.1">
    <property type="nucleotide sequence ID" value="NZ_JBHSDG010000002.1"/>
</dbReference>
<dbReference type="GO" id="GO:0055085">
    <property type="term" value="P:transmembrane transport"/>
    <property type="evidence" value="ECO:0007669"/>
    <property type="project" value="InterPro"/>
</dbReference>
<dbReference type="AlphaFoldDB" id="A0A845MAQ2"/>
<accession>A0A845MAQ2</accession>
<dbReference type="OrthoDB" id="9783941at2"/>
<gene>
    <name evidence="3" type="ORF">GQF03_02530</name>
</gene>